<dbReference type="Gene3D" id="1.10.10.60">
    <property type="entry name" value="Homeodomain-like"/>
    <property type="match status" value="1"/>
</dbReference>
<gene>
    <name evidence="2" type="ORF">MIND_00673300</name>
</gene>
<keyword evidence="3" id="KW-1185">Reference proteome</keyword>
<feature type="compositionally biased region" description="Basic residues" evidence="1">
    <location>
        <begin position="546"/>
        <end position="556"/>
    </location>
</feature>
<feature type="compositionally biased region" description="Low complexity" evidence="1">
    <location>
        <begin position="237"/>
        <end position="256"/>
    </location>
</feature>
<feature type="region of interest" description="Disordered" evidence="1">
    <location>
        <begin position="515"/>
        <end position="534"/>
    </location>
</feature>
<evidence type="ECO:0000256" key="1">
    <source>
        <dbReference type="SAM" id="MobiDB-lite"/>
    </source>
</evidence>
<dbReference type="RefSeq" id="XP_037219093.1">
    <property type="nucleotide sequence ID" value="XM_037363449.1"/>
</dbReference>
<evidence type="ECO:0000313" key="3">
    <source>
        <dbReference type="Proteomes" id="UP000636479"/>
    </source>
</evidence>
<proteinExistence type="predicted"/>
<feature type="compositionally biased region" description="Polar residues" evidence="1">
    <location>
        <begin position="391"/>
        <end position="404"/>
    </location>
</feature>
<feature type="region of interest" description="Disordered" evidence="1">
    <location>
        <begin position="384"/>
        <end position="413"/>
    </location>
</feature>
<evidence type="ECO:0000313" key="2">
    <source>
        <dbReference type="EMBL" id="KAF7301093.1"/>
    </source>
</evidence>
<comment type="caution">
    <text evidence="2">The sequence shown here is derived from an EMBL/GenBank/DDBJ whole genome shotgun (WGS) entry which is preliminary data.</text>
</comment>
<protein>
    <submittedName>
        <fullName evidence="2">Transcription factor</fullName>
    </submittedName>
</protein>
<dbReference type="CDD" id="cd11655">
    <property type="entry name" value="rap1_myb-like"/>
    <property type="match status" value="2"/>
</dbReference>
<feature type="compositionally biased region" description="Basic and acidic residues" evidence="1">
    <location>
        <begin position="557"/>
        <end position="566"/>
    </location>
</feature>
<dbReference type="InterPro" id="IPR009057">
    <property type="entry name" value="Homeodomain-like_sf"/>
</dbReference>
<feature type="region of interest" description="Disordered" evidence="1">
    <location>
        <begin position="197"/>
        <end position="341"/>
    </location>
</feature>
<feature type="compositionally biased region" description="Low complexity" evidence="1">
    <location>
        <begin position="263"/>
        <end position="274"/>
    </location>
</feature>
<organism evidence="2 3">
    <name type="scientific">Mycena indigotica</name>
    <dbReference type="NCBI Taxonomy" id="2126181"/>
    <lineage>
        <taxon>Eukaryota</taxon>
        <taxon>Fungi</taxon>
        <taxon>Dikarya</taxon>
        <taxon>Basidiomycota</taxon>
        <taxon>Agaricomycotina</taxon>
        <taxon>Agaricomycetes</taxon>
        <taxon>Agaricomycetidae</taxon>
        <taxon>Agaricales</taxon>
        <taxon>Marasmiineae</taxon>
        <taxon>Mycenaceae</taxon>
        <taxon>Mycena</taxon>
    </lineage>
</organism>
<reference evidence="2" key="1">
    <citation type="submission" date="2020-05" db="EMBL/GenBank/DDBJ databases">
        <title>Mycena genomes resolve the evolution of fungal bioluminescence.</title>
        <authorList>
            <person name="Tsai I.J."/>
        </authorList>
    </citation>
    <scope>NUCLEOTIDE SEQUENCE</scope>
    <source>
        <strain evidence="2">171206Taipei</strain>
    </source>
</reference>
<dbReference type="SUPFAM" id="SSF46689">
    <property type="entry name" value="Homeodomain-like"/>
    <property type="match status" value="1"/>
</dbReference>
<dbReference type="OrthoDB" id="435460at2759"/>
<sequence length="566" mass="64241">MPAENEMHASEFTPEDDQHLAKFLATHERGRTGQRLYDRLVENPDKWPWAARHSRVSWKARYRERRQELDELIGKYLRSKSKAVAASSNAKASSSKRPPRVWFTQEDEEHFAHYLAEHCPTNQGRHAKKLYEQLCENTDNQWPWAQRHPQRSWYHLYLRRQERFNERISEIQLTKRGKRVMEVYIESRTDDAKIKKATPRLLLAEEEEESGSDTKQTLKPEDPQAPTASLPLVEVLQESQSTDASQSQDSMEVDQLLSDDENSNNSSKIISGSLHPVCLEEPDSETRSSKTISTKPPIRPDRSPLDQLRWMSPEKDEMDDSVCSDQTSSHQSAPNGPIKPTSEVKADILVSSIFTIKCSQQENAIASSSKLTLSRFTPASATANQKRDFPITSQPDSGSASSRTADLRPESIAPLSRSSVPIIGVSALGERTNQTPSSFLTLTAPEWHESSSTSSRPAGTETNDASLSSRLEGGKDSASARPQELNISTPSEQPEFDWQEFLFSEKTQQNVDVLLDPTTMSPPRPRPDRHAQVAVYEPTPLFFKEKGRRTRVRRDRRREIENRRPS</sequence>
<feature type="region of interest" description="Disordered" evidence="1">
    <location>
        <begin position="544"/>
        <end position="566"/>
    </location>
</feature>
<dbReference type="Proteomes" id="UP000636479">
    <property type="component" value="Unassembled WGS sequence"/>
</dbReference>
<dbReference type="EMBL" id="JACAZF010000006">
    <property type="protein sequence ID" value="KAF7301093.1"/>
    <property type="molecule type" value="Genomic_DNA"/>
</dbReference>
<dbReference type="GeneID" id="59345965"/>
<feature type="compositionally biased region" description="Polar residues" evidence="1">
    <location>
        <begin position="450"/>
        <end position="469"/>
    </location>
</feature>
<dbReference type="AlphaFoldDB" id="A0A8H6SK43"/>
<name>A0A8H6SK43_9AGAR</name>
<feature type="compositionally biased region" description="Polar residues" evidence="1">
    <location>
        <begin position="323"/>
        <end position="334"/>
    </location>
</feature>
<accession>A0A8H6SK43</accession>
<feature type="region of interest" description="Disordered" evidence="1">
    <location>
        <begin position="443"/>
        <end position="494"/>
    </location>
</feature>